<feature type="transmembrane region" description="Helical" evidence="6">
    <location>
        <begin position="24"/>
        <end position="42"/>
    </location>
</feature>
<dbReference type="RefSeq" id="WP_006335184.1">
    <property type="nucleotide sequence ID" value="NZ_BAHC01000137.1"/>
</dbReference>
<dbReference type="PIRSF" id="PIRSF006648">
    <property type="entry name" value="DrrB"/>
    <property type="match status" value="1"/>
</dbReference>
<evidence type="ECO:0000256" key="4">
    <source>
        <dbReference type="ARBA" id="ARBA00023136"/>
    </source>
</evidence>
<evidence type="ECO:0000256" key="6">
    <source>
        <dbReference type="SAM" id="Phobius"/>
    </source>
</evidence>
<dbReference type="STRING" id="1108045.GORHZ_137_00200"/>
<dbReference type="InterPro" id="IPR000412">
    <property type="entry name" value="ABC_2_transport"/>
</dbReference>
<keyword evidence="9" id="KW-1185">Reference proteome</keyword>
<comment type="caution">
    <text evidence="8">The sequence shown here is derived from an EMBL/GenBank/DDBJ whole genome shotgun (WGS) entry which is preliminary data.</text>
</comment>
<evidence type="ECO:0000313" key="9">
    <source>
        <dbReference type="Proteomes" id="UP000008363"/>
    </source>
</evidence>
<feature type="transmembrane region" description="Helical" evidence="6">
    <location>
        <begin position="229"/>
        <end position="251"/>
    </location>
</feature>
<name>K6VXD2_9ACTN</name>
<evidence type="ECO:0000256" key="5">
    <source>
        <dbReference type="ARBA" id="ARBA00023251"/>
    </source>
</evidence>
<dbReference type="AlphaFoldDB" id="K6VXD2"/>
<dbReference type="GO" id="GO:0046677">
    <property type="term" value="P:response to antibiotic"/>
    <property type="evidence" value="ECO:0007669"/>
    <property type="project" value="UniProtKB-KW"/>
</dbReference>
<evidence type="ECO:0000313" key="8">
    <source>
        <dbReference type="EMBL" id="GAB91580.1"/>
    </source>
</evidence>
<feature type="domain" description="ABC-2 type transporter transmembrane" evidence="7">
    <location>
        <begin position="8"/>
        <end position="217"/>
    </location>
</feature>
<dbReference type="Proteomes" id="UP000008363">
    <property type="component" value="Unassembled WGS sequence"/>
</dbReference>
<sequence>MTGFVTAVSATFTREVARSRHRWVLTYLVPVFPPIVAVTLFADLMSPAENLPGFPASTYQDYVAASAVLLPGMMAAGLTASSAGADLRSGLADRLRVLGVSAAATTCGRLLFEGLRILPAAVAAYLAAVLLGDDVAWRADAMLVLLLLAVAWAIAYNGIFHAFAAITGSAHAPIALQPLFAPLTFLSIFWFPRTLMPAWGATVTDYNPISWLTDAGLATTIGGVAPAEVLAGVGTVLIVGAAGLVATVRILERRAAR</sequence>
<dbReference type="InterPro" id="IPR013525">
    <property type="entry name" value="ABC2_TM"/>
</dbReference>
<dbReference type="GO" id="GO:0140359">
    <property type="term" value="F:ABC-type transporter activity"/>
    <property type="evidence" value="ECO:0007669"/>
    <property type="project" value="InterPro"/>
</dbReference>
<keyword evidence="4 6" id="KW-0472">Membrane</keyword>
<evidence type="ECO:0000259" key="7">
    <source>
        <dbReference type="Pfam" id="PF01061"/>
    </source>
</evidence>
<comment type="subcellular location">
    <subcellularLocation>
        <location evidence="1">Membrane</location>
        <topology evidence="1">Multi-pass membrane protein</topology>
    </subcellularLocation>
</comment>
<proteinExistence type="predicted"/>
<keyword evidence="2 6" id="KW-0812">Transmembrane</keyword>
<gene>
    <name evidence="8" type="ORF">GORHZ_137_00200</name>
</gene>
<dbReference type="OrthoDB" id="9255971at2"/>
<accession>K6VXD2</accession>
<dbReference type="GO" id="GO:0043190">
    <property type="term" value="C:ATP-binding cassette (ABC) transporter complex"/>
    <property type="evidence" value="ECO:0007669"/>
    <property type="project" value="InterPro"/>
</dbReference>
<feature type="transmembrane region" description="Helical" evidence="6">
    <location>
        <begin position="62"/>
        <end position="83"/>
    </location>
</feature>
<evidence type="ECO:0000256" key="2">
    <source>
        <dbReference type="ARBA" id="ARBA00022692"/>
    </source>
</evidence>
<protein>
    <submittedName>
        <fullName evidence="8">Putative ABC transporter permease protein</fullName>
    </submittedName>
</protein>
<evidence type="ECO:0000256" key="1">
    <source>
        <dbReference type="ARBA" id="ARBA00004141"/>
    </source>
</evidence>
<dbReference type="Pfam" id="PF01061">
    <property type="entry name" value="ABC2_membrane"/>
    <property type="match status" value="1"/>
</dbReference>
<feature type="transmembrane region" description="Helical" evidence="6">
    <location>
        <begin position="172"/>
        <end position="191"/>
    </location>
</feature>
<evidence type="ECO:0000256" key="3">
    <source>
        <dbReference type="ARBA" id="ARBA00022989"/>
    </source>
</evidence>
<reference evidence="8 9" key="1">
    <citation type="submission" date="2012-08" db="EMBL/GenBank/DDBJ databases">
        <title>Whole genome shotgun sequence of Gordonia rhizosphera NBRC 16068.</title>
        <authorList>
            <person name="Takarada H."/>
            <person name="Isaki S."/>
            <person name="Hosoyama A."/>
            <person name="Tsuchikane K."/>
            <person name="Katsumata H."/>
            <person name="Baba S."/>
            <person name="Ohji S."/>
            <person name="Yamazaki S."/>
            <person name="Fujita N."/>
        </authorList>
    </citation>
    <scope>NUCLEOTIDE SEQUENCE [LARGE SCALE GENOMIC DNA]</scope>
    <source>
        <strain evidence="8 9">NBRC 16068</strain>
    </source>
</reference>
<dbReference type="eggNOG" id="COG0842">
    <property type="taxonomic scope" value="Bacteria"/>
</dbReference>
<dbReference type="EMBL" id="BAHC01000137">
    <property type="protein sequence ID" value="GAB91580.1"/>
    <property type="molecule type" value="Genomic_DNA"/>
</dbReference>
<keyword evidence="3 6" id="KW-1133">Transmembrane helix</keyword>
<keyword evidence="5" id="KW-0046">Antibiotic resistance</keyword>
<feature type="transmembrane region" description="Helical" evidence="6">
    <location>
        <begin position="141"/>
        <end position="160"/>
    </location>
</feature>
<organism evidence="8 9">
    <name type="scientific">Gordonia rhizosphera NBRC 16068</name>
    <dbReference type="NCBI Taxonomy" id="1108045"/>
    <lineage>
        <taxon>Bacteria</taxon>
        <taxon>Bacillati</taxon>
        <taxon>Actinomycetota</taxon>
        <taxon>Actinomycetes</taxon>
        <taxon>Mycobacteriales</taxon>
        <taxon>Gordoniaceae</taxon>
        <taxon>Gordonia</taxon>
    </lineage>
</organism>